<organism evidence="6 7">
    <name type="scientific">Streptomyces telluris</name>
    <dbReference type="NCBI Taxonomy" id="2720021"/>
    <lineage>
        <taxon>Bacteria</taxon>
        <taxon>Bacillati</taxon>
        <taxon>Actinomycetota</taxon>
        <taxon>Actinomycetes</taxon>
        <taxon>Kitasatosporales</taxon>
        <taxon>Streptomycetaceae</taxon>
        <taxon>Streptomyces</taxon>
    </lineage>
</organism>
<dbReference type="EMBL" id="JANIID010000037">
    <property type="protein sequence ID" value="MCQ8774062.1"/>
    <property type="molecule type" value="Genomic_DNA"/>
</dbReference>
<dbReference type="InterPro" id="IPR036388">
    <property type="entry name" value="WH-like_DNA-bd_sf"/>
</dbReference>
<dbReference type="Proteomes" id="UP001142374">
    <property type="component" value="Unassembled WGS sequence"/>
</dbReference>
<evidence type="ECO:0000259" key="4">
    <source>
        <dbReference type="PROSITE" id="PS50042"/>
    </source>
</evidence>
<evidence type="ECO:0000313" key="6">
    <source>
        <dbReference type="EMBL" id="MCQ8774062.1"/>
    </source>
</evidence>
<dbReference type="Gene3D" id="2.60.120.10">
    <property type="entry name" value="Jelly Rolls"/>
    <property type="match status" value="1"/>
</dbReference>
<name>A0A9X2LMQ5_9ACTN</name>
<evidence type="ECO:0000313" key="7">
    <source>
        <dbReference type="Proteomes" id="UP001142374"/>
    </source>
</evidence>
<dbReference type="PANTHER" id="PTHR24567:SF68">
    <property type="entry name" value="DNA-BINDING TRANSCRIPTIONAL DUAL REGULATOR CRP"/>
    <property type="match status" value="1"/>
</dbReference>
<gene>
    <name evidence="6" type="ORF">NQU55_30515</name>
</gene>
<dbReference type="GO" id="GO:0003677">
    <property type="term" value="F:DNA binding"/>
    <property type="evidence" value="ECO:0007669"/>
    <property type="project" value="UniProtKB-KW"/>
</dbReference>
<dbReference type="SMART" id="SM00100">
    <property type="entry name" value="cNMP"/>
    <property type="match status" value="1"/>
</dbReference>
<dbReference type="SUPFAM" id="SSF46785">
    <property type="entry name" value="Winged helix' DNA-binding domain"/>
    <property type="match status" value="1"/>
</dbReference>
<dbReference type="InterPro" id="IPR014710">
    <property type="entry name" value="RmlC-like_jellyroll"/>
</dbReference>
<comment type="caution">
    <text evidence="6">The sequence shown here is derived from an EMBL/GenBank/DDBJ whole genome shotgun (WGS) entry which is preliminary data.</text>
</comment>
<dbReference type="CDD" id="cd00038">
    <property type="entry name" value="CAP_ED"/>
    <property type="match status" value="1"/>
</dbReference>
<dbReference type="AlphaFoldDB" id="A0A9X2LMQ5"/>
<evidence type="ECO:0000256" key="2">
    <source>
        <dbReference type="ARBA" id="ARBA00023125"/>
    </source>
</evidence>
<dbReference type="SUPFAM" id="SSF51206">
    <property type="entry name" value="cAMP-binding domain-like"/>
    <property type="match status" value="1"/>
</dbReference>
<dbReference type="InterPro" id="IPR012318">
    <property type="entry name" value="HTH_CRP"/>
</dbReference>
<proteinExistence type="predicted"/>
<accession>A0A9X2LMQ5</accession>
<keyword evidence="3" id="KW-0804">Transcription</keyword>
<evidence type="ECO:0000256" key="3">
    <source>
        <dbReference type="ARBA" id="ARBA00023163"/>
    </source>
</evidence>
<dbReference type="PROSITE" id="PS51063">
    <property type="entry name" value="HTH_CRP_2"/>
    <property type="match status" value="1"/>
</dbReference>
<dbReference type="InterPro" id="IPR036390">
    <property type="entry name" value="WH_DNA-bd_sf"/>
</dbReference>
<dbReference type="InterPro" id="IPR050397">
    <property type="entry name" value="Env_Response_Regulators"/>
</dbReference>
<keyword evidence="7" id="KW-1185">Reference proteome</keyword>
<feature type="domain" description="Cyclic nucleotide-binding" evidence="4">
    <location>
        <begin position="1"/>
        <end position="102"/>
    </location>
</feature>
<dbReference type="Pfam" id="PF00027">
    <property type="entry name" value="cNMP_binding"/>
    <property type="match status" value="1"/>
</dbReference>
<reference evidence="6" key="1">
    <citation type="submission" date="2022-06" db="EMBL/GenBank/DDBJ databases">
        <title>WGS of actinobacteria.</title>
        <authorList>
            <person name="Thawai C."/>
        </authorList>
    </citation>
    <scope>NUCLEOTIDE SEQUENCE</scope>
    <source>
        <strain evidence="6">AA8</strain>
    </source>
</reference>
<dbReference type="GO" id="GO:0003700">
    <property type="term" value="F:DNA-binding transcription factor activity"/>
    <property type="evidence" value="ECO:0007669"/>
    <property type="project" value="TreeGrafter"/>
</dbReference>
<dbReference type="InterPro" id="IPR000595">
    <property type="entry name" value="cNMP-bd_dom"/>
</dbReference>
<dbReference type="Pfam" id="PF13545">
    <property type="entry name" value="HTH_Crp_2"/>
    <property type="match status" value="1"/>
</dbReference>
<evidence type="ECO:0000256" key="1">
    <source>
        <dbReference type="ARBA" id="ARBA00023015"/>
    </source>
</evidence>
<feature type="domain" description="HTH crp-type" evidence="5">
    <location>
        <begin position="133"/>
        <end position="206"/>
    </location>
</feature>
<dbReference type="PROSITE" id="PS50042">
    <property type="entry name" value="CNMP_BINDING_3"/>
    <property type="match status" value="1"/>
</dbReference>
<dbReference type="Gene3D" id="1.10.10.10">
    <property type="entry name" value="Winged helix-like DNA-binding domain superfamily/Winged helix DNA-binding domain"/>
    <property type="match status" value="1"/>
</dbReference>
<keyword evidence="2" id="KW-0238">DNA-binding</keyword>
<evidence type="ECO:0000259" key="5">
    <source>
        <dbReference type="PROSITE" id="PS51063"/>
    </source>
</evidence>
<dbReference type="GO" id="GO:0005829">
    <property type="term" value="C:cytosol"/>
    <property type="evidence" value="ECO:0007669"/>
    <property type="project" value="TreeGrafter"/>
</dbReference>
<keyword evidence="1" id="KW-0805">Transcription regulation</keyword>
<dbReference type="RefSeq" id="WP_256791544.1">
    <property type="nucleotide sequence ID" value="NZ_JAATER010000094.1"/>
</dbReference>
<dbReference type="PANTHER" id="PTHR24567">
    <property type="entry name" value="CRP FAMILY TRANSCRIPTIONAL REGULATORY PROTEIN"/>
    <property type="match status" value="1"/>
</dbReference>
<sequence>MSAPVRAELLQLGSRCRYLPREVLMREGDCSSRDVALLLSGLVKVTKRLGNGKQALLAVRADGDIVGEMAALDDDASRSATVTACGEVYARIVCKSELQAFLRAYPEAFQAVAAVISQRLRWANHARIDFGSCTVKVRLARTLAQLAYTHGRPVRSGIVISVNLSQFELAALVGSTKQTVHKELVKMRNDGIVEVNYSQQIVRDIARLREVARLGVPERSGRMKSH</sequence>
<dbReference type="InterPro" id="IPR018490">
    <property type="entry name" value="cNMP-bd_dom_sf"/>
</dbReference>
<protein>
    <submittedName>
        <fullName evidence="6">Crp/Fnr family transcriptional regulator</fullName>
    </submittedName>
</protein>